<dbReference type="InterPro" id="IPR000897">
    <property type="entry name" value="SRP54_GTPase_dom"/>
</dbReference>
<keyword evidence="5 9" id="KW-0342">GTP-binding</keyword>
<comment type="catalytic activity">
    <reaction evidence="8 9">
        <text>GTP + H2O = GDP + phosphate + H(+)</text>
        <dbReference type="Rhea" id="RHEA:19669"/>
        <dbReference type="ChEBI" id="CHEBI:15377"/>
        <dbReference type="ChEBI" id="CHEBI:15378"/>
        <dbReference type="ChEBI" id="CHEBI:37565"/>
        <dbReference type="ChEBI" id="CHEBI:43474"/>
        <dbReference type="ChEBI" id="CHEBI:58189"/>
        <dbReference type="EC" id="3.6.5.4"/>
    </reaction>
</comment>
<evidence type="ECO:0000256" key="4">
    <source>
        <dbReference type="ARBA" id="ARBA00022884"/>
    </source>
</evidence>
<feature type="compositionally biased region" description="Basic residues" evidence="11">
    <location>
        <begin position="439"/>
        <end position="451"/>
    </location>
</feature>
<dbReference type="EC" id="3.6.5.4" evidence="9"/>
<dbReference type="RefSeq" id="WP_093392952.1">
    <property type="nucleotide sequence ID" value="NZ_FOUU01000001.1"/>
</dbReference>
<evidence type="ECO:0000256" key="6">
    <source>
        <dbReference type="ARBA" id="ARBA00023135"/>
    </source>
</evidence>
<comment type="subunit">
    <text evidence="9">Part of the signal recognition particle protein translocation system, which is composed of SRP and FtsY.</text>
</comment>
<dbReference type="GO" id="GO:0005525">
    <property type="term" value="F:GTP binding"/>
    <property type="evidence" value="ECO:0007669"/>
    <property type="project" value="UniProtKB-UniRule"/>
</dbReference>
<keyword evidence="2 9" id="KW-0547">Nucleotide-binding</keyword>
<dbReference type="PROSITE" id="PS00300">
    <property type="entry name" value="SRP54"/>
    <property type="match status" value="1"/>
</dbReference>
<evidence type="ECO:0000256" key="10">
    <source>
        <dbReference type="SAM" id="Coils"/>
    </source>
</evidence>
<keyword evidence="10" id="KW-0175">Coiled coil</keyword>
<dbReference type="SMART" id="SM00382">
    <property type="entry name" value="AAA"/>
    <property type="match status" value="1"/>
</dbReference>
<keyword evidence="9" id="KW-0963">Cytoplasm</keyword>
<comment type="domain">
    <text evidence="9">Composed of three domains: the N-terminal N domain, which is responsible for interactions with the ribosome, the central G domain, which binds GTP, and the C-terminal M domain, which binds the RNA and the signal sequence of the RNC.</text>
</comment>
<keyword evidence="14" id="KW-1185">Reference proteome</keyword>
<comment type="function">
    <text evidence="9">Involved in targeting and insertion of nascent membrane proteins into the cytoplasmic membrane. Binds to the hydrophobic signal sequence of the ribosome-nascent chain (RNC) as it emerges from the ribosomes. The SRP-RNC complex is then targeted to the cytoplasmic membrane where it interacts with the SRP receptor FtsY.</text>
</comment>
<evidence type="ECO:0000313" key="14">
    <source>
        <dbReference type="Proteomes" id="UP000199611"/>
    </source>
</evidence>
<dbReference type="InterPro" id="IPR042101">
    <property type="entry name" value="SRP54_N_sf"/>
</dbReference>
<dbReference type="OrthoDB" id="9804720at2"/>
<dbReference type="InterPro" id="IPR022941">
    <property type="entry name" value="SRP54"/>
</dbReference>
<evidence type="ECO:0000313" key="13">
    <source>
        <dbReference type="EMBL" id="SFM45290.1"/>
    </source>
</evidence>
<dbReference type="Gene3D" id="1.10.260.30">
    <property type="entry name" value="Signal recognition particle, SRP54 subunit, M-domain"/>
    <property type="match status" value="1"/>
</dbReference>
<dbReference type="InterPro" id="IPR004125">
    <property type="entry name" value="Signal_recog_particle_SRP54_M"/>
</dbReference>
<feature type="binding site" evidence="9">
    <location>
        <begin position="189"/>
        <end position="193"/>
    </location>
    <ligand>
        <name>GTP</name>
        <dbReference type="ChEBI" id="CHEBI:37565"/>
    </ligand>
</feature>
<feature type="region of interest" description="Disordered" evidence="11">
    <location>
        <begin position="428"/>
        <end position="451"/>
    </location>
</feature>
<evidence type="ECO:0000256" key="8">
    <source>
        <dbReference type="ARBA" id="ARBA00048027"/>
    </source>
</evidence>
<dbReference type="GO" id="GO:0048500">
    <property type="term" value="C:signal recognition particle"/>
    <property type="evidence" value="ECO:0007669"/>
    <property type="project" value="UniProtKB-UniRule"/>
</dbReference>
<keyword evidence="4 9" id="KW-0694">RNA-binding</keyword>
<name>A0A1I4R009_9BACT</name>
<evidence type="ECO:0000256" key="11">
    <source>
        <dbReference type="SAM" id="MobiDB-lite"/>
    </source>
</evidence>
<keyword evidence="3 9" id="KW-0378">Hydrolase</keyword>
<evidence type="ECO:0000256" key="7">
    <source>
        <dbReference type="ARBA" id="ARBA00023274"/>
    </source>
</evidence>
<proteinExistence type="inferred from homology"/>
<dbReference type="InterPro" id="IPR004780">
    <property type="entry name" value="SRP"/>
</dbReference>
<dbReference type="PANTHER" id="PTHR11564:SF5">
    <property type="entry name" value="SIGNAL RECOGNITION PARTICLE SUBUNIT SRP54"/>
    <property type="match status" value="1"/>
</dbReference>
<evidence type="ECO:0000256" key="9">
    <source>
        <dbReference type="HAMAP-Rule" id="MF_00306"/>
    </source>
</evidence>
<comment type="similarity">
    <text evidence="1 9">Belongs to the GTP-binding SRP family. SRP54 subfamily.</text>
</comment>
<dbReference type="FunFam" id="3.40.50.300:FF:000022">
    <property type="entry name" value="Signal recognition particle 54 kDa subunit"/>
    <property type="match status" value="1"/>
</dbReference>
<keyword evidence="7 9" id="KW-0687">Ribonucleoprotein</keyword>
<dbReference type="InterPro" id="IPR036891">
    <property type="entry name" value="Signal_recog_part_SRP54_M_sf"/>
</dbReference>
<accession>A0A1I4R009</accession>
<dbReference type="GO" id="GO:0006614">
    <property type="term" value="P:SRP-dependent cotranslational protein targeting to membrane"/>
    <property type="evidence" value="ECO:0007669"/>
    <property type="project" value="InterPro"/>
</dbReference>
<reference evidence="13 14" key="1">
    <citation type="submission" date="2016-10" db="EMBL/GenBank/DDBJ databases">
        <authorList>
            <person name="de Groot N.N."/>
        </authorList>
    </citation>
    <scope>NUCLEOTIDE SEQUENCE [LARGE SCALE GENOMIC DNA]</scope>
    <source>
        <strain evidence="13 14">DSM 9990</strain>
    </source>
</reference>
<dbReference type="HAMAP" id="MF_00306">
    <property type="entry name" value="SRP54"/>
    <property type="match status" value="1"/>
</dbReference>
<feature type="binding site" evidence="9">
    <location>
        <begin position="107"/>
        <end position="114"/>
    </location>
    <ligand>
        <name>GTP</name>
        <dbReference type="ChEBI" id="CHEBI:37565"/>
    </ligand>
</feature>
<dbReference type="PANTHER" id="PTHR11564">
    <property type="entry name" value="SIGNAL RECOGNITION PARTICLE 54K PROTEIN SRP54"/>
    <property type="match status" value="1"/>
</dbReference>
<dbReference type="Proteomes" id="UP000199611">
    <property type="component" value="Unassembled WGS sequence"/>
</dbReference>
<dbReference type="SMART" id="SM00963">
    <property type="entry name" value="SRP54_N"/>
    <property type="match status" value="1"/>
</dbReference>
<feature type="coiled-coil region" evidence="10">
    <location>
        <begin position="296"/>
        <end position="323"/>
    </location>
</feature>
<feature type="binding site" evidence="9">
    <location>
        <begin position="247"/>
        <end position="250"/>
    </location>
    <ligand>
        <name>GTP</name>
        <dbReference type="ChEBI" id="CHEBI:37565"/>
    </ligand>
</feature>
<feature type="domain" description="SRP54-type proteins GTP-binding" evidence="12">
    <location>
        <begin position="268"/>
        <end position="281"/>
    </location>
</feature>
<dbReference type="GO" id="GO:0003924">
    <property type="term" value="F:GTPase activity"/>
    <property type="evidence" value="ECO:0007669"/>
    <property type="project" value="UniProtKB-UniRule"/>
</dbReference>
<sequence>MFENLTARFEKVFRFLKGQGKLTEANIKEALREVRLALLEADVNYRVVKDFVSRIQERAVGQEVMSSLTPGQQVIKIVHEELIKLLGEKAEPLSLKGPSPVTVLLVGLQGSGKTTTAAKLALKLKKDGRHPCLVPADVYRPAAIEQLRVLAGQVGVPCYEPGQGESPESIVKAALNYAGSQRCDTLIVDTAGRLHIDRDLMEELRRLKQILSPEEILLVVDAMTGQDAVNVAEAFHKELSITGVILTKLDGDARGGAALSVRAVTGCPIKFVGVGEKLDALEIFHPDRMSSRILGMGDILSAIEKAQEAIDQEEAERLFKKLQEDSFTLEDFRDQLRQLRRLGSLDQILKLLPGTGMLKELRNMHVDMKELIHAEAIINSMTKEERRKPEIINASRKRRIARGSGTSVQEVNRVLRSFEQMRKMMRQMVGTGRSSGTKAAKKKKRRAFFPF</sequence>
<evidence type="ECO:0000256" key="3">
    <source>
        <dbReference type="ARBA" id="ARBA00022801"/>
    </source>
</evidence>
<dbReference type="Gene3D" id="1.20.120.140">
    <property type="entry name" value="Signal recognition particle SRP54, nucleotide-binding domain"/>
    <property type="match status" value="1"/>
</dbReference>
<dbReference type="NCBIfam" id="TIGR00959">
    <property type="entry name" value="ffh"/>
    <property type="match status" value="1"/>
</dbReference>
<dbReference type="Pfam" id="PF00448">
    <property type="entry name" value="SRP54"/>
    <property type="match status" value="1"/>
</dbReference>
<dbReference type="GO" id="GO:0008312">
    <property type="term" value="F:7S RNA binding"/>
    <property type="evidence" value="ECO:0007669"/>
    <property type="project" value="InterPro"/>
</dbReference>
<protein>
    <recommendedName>
        <fullName evidence="9">Signal recognition particle protein</fullName>
        <ecNumber evidence="9">3.6.5.4</ecNumber>
    </recommendedName>
    <alternativeName>
        <fullName evidence="9">Fifty-four homolog</fullName>
    </alternativeName>
</protein>
<dbReference type="SMART" id="SM00962">
    <property type="entry name" value="SRP54"/>
    <property type="match status" value="1"/>
</dbReference>
<dbReference type="SUPFAM" id="SSF52540">
    <property type="entry name" value="P-loop containing nucleoside triphosphate hydrolases"/>
    <property type="match status" value="1"/>
</dbReference>
<dbReference type="Pfam" id="PF02978">
    <property type="entry name" value="SRP_SPB"/>
    <property type="match status" value="1"/>
</dbReference>
<evidence type="ECO:0000256" key="2">
    <source>
        <dbReference type="ARBA" id="ARBA00022741"/>
    </source>
</evidence>
<dbReference type="InterPro" id="IPR027417">
    <property type="entry name" value="P-loop_NTPase"/>
</dbReference>
<gene>
    <name evidence="9" type="primary">ffh</name>
    <name evidence="13" type="ORF">SAMN05660836_00306</name>
</gene>
<dbReference type="AlphaFoldDB" id="A0A1I4R009"/>
<organism evidence="13 14">
    <name type="scientific">Thermodesulforhabdus norvegica</name>
    <dbReference type="NCBI Taxonomy" id="39841"/>
    <lineage>
        <taxon>Bacteria</taxon>
        <taxon>Pseudomonadati</taxon>
        <taxon>Thermodesulfobacteriota</taxon>
        <taxon>Syntrophobacteria</taxon>
        <taxon>Syntrophobacterales</taxon>
        <taxon>Thermodesulforhabdaceae</taxon>
        <taxon>Thermodesulforhabdus</taxon>
    </lineage>
</organism>
<keyword evidence="6 9" id="KW-0733">Signal recognition particle</keyword>
<comment type="subcellular location">
    <subcellularLocation>
        <location evidence="9">Cytoplasm</location>
    </subcellularLocation>
    <text evidence="9">The SRP-RNC complex is targeted to the cytoplasmic membrane.</text>
</comment>
<dbReference type="Pfam" id="PF02881">
    <property type="entry name" value="SRP54_N"/>
    <property type="match status" value="1"/>
</dbReference>
<evidence type="ECO:0000256" key="5">
    <source>
        <dbReference type="ARBA" id="ARBA00023134"/>
    </source>
</evidence>
<dbReference type="Gene3D" id="3.40.50.300">
    <property type="entry name" value="P-loop containing nucleotide triphosphate hydrolases"/>
    <property type="match status" value="1"/>
</dbReference>
<dbReference type="EMBL" id="FOUU01000001">
    <property type="protein sequence ID" value="SFM45290.1"/>
    <property type="molecule type" value="Genomic_DNA"/>
</dbReference>
<evidence type="ECO:0000256" key="1">
    <source>
        <dbReference type="ARBA" id="ARBA00005450"/>
    </source>
</evidence>
<dbReference type="CDD" id="cd18539">
    <property type="entry name" value="SRP_G"/>
    <property type="match status" value="1"/>
</dbReference>
<dbReference type="STRING" id="39841.SAMN05660836_00306"/>
<dbReference type="SUPFAM" id="SSF47446">
    <property type="entry name" value="Signal peptide-binding domain"/>
    <property type="match status" value="1"/>
</dbReference>
<evidence type="ECO:0000259" key="12">
    <source>
        <dbReference type="PROSITE" id="PS00300"/>
    </source>
</evidence>
<dbReference type="InterPro" id="IPR003593">
    <property type="entry name" value="AAA+_ATPase"/>
</dbReference>
<dbReference type="InterPro" id="IPR013822">
    <property type="entry name" value="Signal_recog_particl_SRP54_hlx"/>
</dbReference>